<dbReference type="PROSITE" id="PS51007">
    <property type="entry name" value="CYTC"/>
    <property type="match status" value="2"/>
</dbReference>
<dbReference type="PIRSF" id="PIRSF000005">
    <property type="entry name" value="Cytochrome_c4"/>
    <property type="match status" value="1"/>
</dbReference>
<keyword evidence="7 9" id="KW-0408">Iron</keyword>
<dbReference type="GO" id="GO:0009055">
    <property type="term" value="F:electron transfer activity"/>
    <property type="evidence" value="ECO:0007669"/>
    <property type="project" value="InterPro"/>
</dbReference>
<evidence type="ECO:0000256" key="10">
    <source>
        <dbReference type="SAM" id="SignalP"/>
    </source>
</evidence>
<evidence type="ECO:0000259" key="11">
    <source>
        <dbReference type="PROSITE" id="PS51007"/>
    </source>
</evidence>
<feature type="binding site" description="axial binding residue" evidence="9">
    <location>
        <position position="190"/>
    </location>
    <ligand>
        <name>heme c</name>
        <dbReference type="ChEBI" id="CHEBI:61717"/>
        <label>2</label>
    </ligand>
    <ligandPart>
        <name>Fe</name>
        <dbReference type="ChEBI" id="CHEBI:18248"/>
    </ligandPart>
</feature>
<dbReference type="AlphaFoldDB" id="A0A4Q7VGY1"/>
<proteinExistence type="predicted"/>
<dbReference type="GO" id="GO:0005506">
    <property type="term" value="F:iron ion binding"/>
    <property type="evidence" value="ECO:0007669"/>
    <property type="project" value="InterPro"/>
</dbReference>
<evidence type="ECO:0000256" key="5">
    <source>
        <dbReference type="ARBA" id="ARBA00022764"/>
    </source>
</evidence>
<evidence type="ECO:0000313" key="12">
    <source>
        <dbReference type="EMBL" id="RZT95311.1"/>
    </source>
</evidence>
<feature type="chain" id="PRO_5020719393" evidence="10">
    <location>
        <begin position="26"/>
        <end position="225"/>
    </location>
</feature>
<sequence>MNLPISAKTLLAVLAGALMASAALAQDKAVSGDAAKGHKKAAMCIGCHGIEGYQASFPEVHKVPMIAGQNAKYIVAALAAYQKGERRHPTMRSIAAPLTEQDMADLAAYYETQGGPRAELPKEPALQPDAKVAELLKKGVCASCHGANFSTPIDASYPKLSGQHGDYLYVALKSYQVEKNPKVGRAHPVMRAQAAPFTHAELKAMSKYLESLPGDLKTVPQSKFH</sequence>
<feature type="binding site" description="axial binding residue" evidence="9">
    <location>
        <position position="91"/>
    </location>
    <ligand>
        <name>heme c</name>
        <dbReference type="ChEBI" id="CHEBI:61717"/>
        <label>1</label>
    </ligand>
    <ligandPart>
        <name>Fe</name>
        <dbReference type="ChEBI" id="CHEBI:18248"/>
    </ligandPart>
</feature>
<dbReference type="InterPro" id="IPR024167">
    <property type="entry name" value="Cytochrome_c4-like"/>
</dbReference>
<comment type="subcellular location">
    <subcellularLocation>
        <location evidence="1">Periplasm</location>
    </subcellularLocation>
</comment>
<dbReference type="InterPro" id="IPR009056">
    <property type="entry name" value="Cyt_c-like_dom"/>
</dbReference>
<keyword evidence="5" id="KW-0574">Periplasm</keyword>
<dbReference type="PANTHER" id="PTHR33751">
    <property type="entry name" value="CBB3-TYPE CYTOCHROME C OXIDASE SUBUNIT FIXP"/>
    <property type="match status" value="1"/>
</dbReference>
<evidence type="ECO:0000256" key="1">
    <source>
        <dbReference type="ARBA" id="ARBA00004418"/>
    </source>
</evidence>
<keyword evidence="10" id="KW-0732">Signal</keyword>
<dbReference type="InterPro" id="IPR036909">
    <property type="entry name" value="Cyt_c-like_dom_sf"/>
</dbReference>
<dbReference type="GO" id="GO:0020037">
    <property type="term" value="F:heme binding"/>
    <property type="evidence" value="ECO:0007669"/>
    <property type="project" value="InterPro"/>
</dbReference>
<evidence type="ECO:0000256" key="6">
    <source>
        <dbReference type="ARBA" id="ARBA00022982"/>
    </source>
</evidence>
<dbReference type="PANTHER" id="PTHR33751:SF9">
    <property type="entry name" value="CYTOCHROME C4"/>
    <property type="match status" value="1"/>
</dbReference>
<dbReference type="Proteomes" id="UP000293671">
    <property type="component" value="Unassembled WGS sequence"/>
</dbReference>
<dbReference type="EMBL" id="SHKP01000007">
    <property type="protein sequence ID" value="RZT95311.1"/>
    <property type="molecule type" value="Genomic_DNA"/>
</dbReference>
<feature type="binding site" description="covalent" evidence="8">
    <location>
        <position position="144"/>
    </location>
    <ligand>
        <name>heme c</name>
        <dbReference type="ChEBI" id="CHEBI:61717"/>
        <label>2</label>
    </ligand>
</feature>
<comment type="PTM">
    <text evidence="8">Binds 2 heme c groups covalently per subunit.</text>
</comment>
<feature type="binding site" description="covalent" evidence="8">
    <location>
        <position position="141"/>
    </location>
    <ligand>
        <name>heme c</name>
        <dbReference type="ChEBI" id="CHEBI:61717"/>
        <label>2</label>
    </ligand>
</feature>
<dbReference type="Pfam" id="PF00034">
    <property type="entry name" value="Cytochrom_C"/>
    <property type="match status" value="2"/>
</dbReference>
<feature type="binding site" description="covalent" evidence="8">
    <location>
        <position position="47"/>
    </location>
    <ligand>
        <name>heme c</name>
        <dbReference type="ChEBI" id="CHEBI:61717"/>
        <label>1</label>
    </ligand>
</feature>
<feature type="binding site" description="axial binding residue" evidence="9">
    <location>
        <position position="145"/>
    </location>
    <ligand>
        <name>heme c</name>
        <dbReference type="ChEBI" id="CHEBI:61717"/>
        <label>2</label>
    </ligand>
    <ligandPart>
        <name>Fe</name>
        <dbReference type="ChEBI" id="CHEBI:18248"/>
    </ligandPart>
</feature>
<evidence type="ECO:0000256" key="7">
    <source>
        <dbReference type="ARBA" id="ARBA00023004"/>
    </source>
</evidence>
<comment type="caution">
    <text evidence="12">The sequence shown here is derived from an EMBL/GenBank/DDBJ whole genome shotgun (WGS) entry which is preliminary data.</text>
</comment>
<organism evidence="12 13">
    <name type="scientific">Rivibacter subsaxonicus</name>
    <dbReference type="NCBI Taxonomy" id="457575"/>
    <lineage>
        <taxon>Bacteria</taxon>
        <taxon>Pseudomonadati</taxon>
        <taxon>Pseudomonadota</taxon>
        <taxon>Betaproteobacteria</taxon>
        <taxon>Burkholderiales</taxon>
        <taxon>Rivibacter</taxon>
    </lineage>
</organism>
<dbReference type="SUPFAM" id="SSF46626">
    <property type="entry name" value="Cytochrome c"/>
    <property type="match status" value="2"/>
</dbReference>
<keyword evidence="6" id="KW-0249">Electron transport</keyword>
<dbReference type="Gene3D" id="1.10.760.10">
    <property type="entry name" value="Cytochrome c-like domain"/>
    <property type="match status" value="2"/>
</dbReference>
<dbReference type="OrthoDB" id="9796421at2"/>
<feature type="domain" description="Cytochrome c" evidence="11">
    <location>
        <begin position="128"/>
        <end position="213"/>
    </location>
</feature>
<keyword evidence="13" id="KW-1185">Reference proteome</keyword>
<reference evidence="12 13" key="1">
    <citation type="submission" date="2019-02" db="EMBL/GenBank/DDBJ databases">
        <title>Genomic Encyclopedia of Type Strains, Phase IV (KMG-IV): sequencing the most valuable type-strain genomes for metagenomic binning, comparative biology and taxonomic classification.</title>
        <authorList>
            <person name="Goeker M."/>
        </authorList>
    </citation>
    <scope>NUCLEOTIDE SEQUENCE [LARGE SCALE GENOMIC DNA]</scope>
    <source>
        <strain evidence="12 13">DSM 19570</strain>
    </source>
</reference>
<protein>
    <submittedName>
        <fullName evidence="12">Cytochrome c553</fullName>
    </submittedName>
</protein>
<dbReference type="InterPro" id="IPR050597">
    <property type="entry name" value="Cytochrome_c_Oxidase_Subunit"/>
</dbReference>
<evidence type="ECO:0000256" key="2">
    <source>
        <dbReference type="ARBA" id="ARBA00022448"/>
    </source>
</evidence>
<feature type="binding site" description="axial binding residue" evidence="9">
    <location>
        <position position="48"/>
    </location>
    <ligand>
        <name>heme c</name>
        <dbReference type="ChEBI" id="CHEBI:61717"/>
        <label>1</label>
    </ligand>
    <ligandPart>
        <name>Fe</name>
        <dbReference type="ChEBI" id="CHEBI:18248"/>
    </ligandPart>
</feature>
<name>A0A4Q7VGY1_9BURK</name>
<feature type="binding site" description="covalent" evidence="8">
    <location>
        <position position="44"/>
    </location>
    <ligand>
        <name>heme c</name>
        <dbReference type="ChEBI" id="CHEBI:61717"/>
        <label>1</label>
    </ligand>
</feature>
<keyword evidence="2" id="KW-0813">Transport</keyword>
<accession>A0A4Q7VGY1</accession>
<dbReference type="RefSeq" id="WP_130433625.1">
    <property type="nucleotide sequence ID" value="NZ_SHKP01000007.1"/>
</dbReference>
<evidence type="ECO:0000256" key="9">
    <source>
        <dbReference type="PIRSR" id="PIRSR000005-2"/>
    </source>
</evidence>
<feature type="domain" description="Cytochrome c" evidence="11">
    <location>
        <begin position="32"/>
        <end position="114"/>
    </location>
</feature>
<keyword evidence="3 8" id="KW-0349">Heme</keyword>
<evidence type="ECO:0000256" key="8">
    <source>
        <dbReference type="PIRSR" id="PIRSR000005-1"/>
    </source>
</evidence>
<gene>
    <name evidence="12" type="ORF">EV670_3065</name>
</gene>
<dbReference type="GO" id="GO:0042597">
    <property type="term" value="C:periplasmic space"/>
    <property type="evidence" value="ECO:0007669"/>
    <property type="project" value="UniProtKB-SubCell"/>
</dbReference>
<feature type="signal peptide" evidence="10">
    <location>
        <begin position="1"/>
        <end position="25"/>
    </location>
</feature>
<evidence type="ECO:0000313" key="13">
    <source>
        <dbReference type="Proteomes" id="UP000293671"/>
    </source>
</evidence>
<keyword evidence="4 9" id="KW-0479">Metal-binding</keyword>
<evidence type="ECO:0000256" key="4">
    <source>
        <dbReference type="ARBA" id="ARBA00022723"/>
    </source>
</evidence>
<evidence type="ECO:0000256" key="3">
    <source>
        <dbReference type="ARBA" id="ARBA00022617"/>
    </source>
</evidence>